<dbReference type="Pfam" id="PF00067">
    <property type="entry name" value="p450"/>
    <property type="match status" value="1"/>
</dbReference>
<dbReference type="GO" id="GO:0020037">
    <property type="term" value="F:heme binding"/>
    <property type="evidence" value="ECO:0007669"/>
    <property type="project" value="InterPro"/>
</dbReference>
<evidence type="ECO:0000256" key="4">
    <source>
        <dbReference type="ARBA" id="ARBA00010617"/>
    </source>
</evidence>
<dbReference type="GO" id="GO:0016705">
    <property type="term" value="F:oxidoreductase activity, acting on paired donors, with incorporation or reduction of molecular oxygen"/>
    <property type="evidence" value="ECO:0007669"/>
    <property type="project" value="InterPro"/>
</dbReference>
<dbReference type="Proteomes" id="UP000075901">
    <property type="component" value="Unassembled WGS sequence"/>
</dbReference>
<comment type="subcellular location">
    <subcellularLocation>
        <location evidence="3">Endoplasmic reticulum membrane</location>
        <topology evidence="3">Peripheral membrane protein</topology>
    </subcellularLocation>
    <subcellularLocation>
        <location evidence="2">Microsome membrane</location>
        <topology evidence="2">Peripheral membrane protein</topology>
    </subcellularLocation>
</comment>
<comment type="cofactor">
    <cofactor evidence="1">
        <name>heme</name>
        <dbReference type="ChEBI" id="CHEBI:30413"/>
    </cofactor>
</comment>
<sequence length="177" mass="20593">MIFLGMDVAQSYLWLVLLCAVLYLLWFVTTTGTRYWQCVRVPYIEGRPLVGNFFEAVLMRKSMFDLMDELYVHERVRNSVLFGISKLITPTLVLRDPELIKQVLIKDAAFFCNRAMSTDPHGDPIGYYNLLMIKNPAWKQLRSYLTPSLSLSKIKQMYRLLDQVGLKIIFIDEGSRL</sequence>
<keyword evidence="11" id="KW-0503">Monooxygenase</keyword>
<dbReference type="Gene3D" id="1.10.630.10">
    <property type="entry name" value="Cytochrome P450"/>
    <property type="match status" value="1"/>
</dbReference>
<keyword evidence="13" id="KW-0812">Transmembrane</keyword>
<keyword evidence="12 13" id="KW-0472">Membrane</keyword>
<evidence type="ECO:0000256" key="6">
    <source>
        <dbReference type="ARBA" id="ARBA00022723"/>
    </source>
</evidence>
<evidence type="ECO:0000256" key="5">
    <source>
        <dbReference type="ARBA" id="ARBA00022617"/>
    </source>
</evidence>
<dbReference type="InterPro" id="IPR001128">
    <property type="entry name" value="Cyt_P450"/>
</dbReference>
<keyword evidence="7" id="KW-0256">Endoplasmic reticulum</keyword>
<dbReference type="AlphaFoldDB" id="A0A182SYS9"/>
<reference evidence="14" key="2">
    <citation type="submission" date="2020-05" db="UniProtKB">
        <authorList>
            <consortium name="EnsemblMetazoa"/>
        </authorList>
    </citation>
    <scope>IDENTIFICATION</scope>
    <source>
        <strain evidence="14">maculatus3</strain>
    </source>
</reference>
<dbReference type="GO" id="GO:0005506">
    <property type="term" value="F:iron ion binding"/>
    <property type="evidence" value="ECO:0007669"/>
    <property type="project" value="InterPro"/>
</dbReference>
<evidence type="ECO:0000313" key="14">
    <source>
        <dbReference type="EnsemblMetazoa" id="AMAM016168-PA"/>
    </source>
</evidence>
<evidence type="ECO:0000256" key="8">
    <source>
        <dbReference type="ARBA" id="ARBA00022848"/>
    </source>
</evidence>
<evidence type="ECO:0000256" key="3">
    <source>
        <dbReference type="ARBA" id="ARBA00004406"/>
    </source>
</evidence>
<dbReference type="InterPro" id="IPR036396">
    <property type="entry name" value="Cyt_P450_sf"/>
</dbReference>
<keyword evidence="13" id="KW-1133">Transmembrane helix</keyword>
<keyword evidence="5" id="KW-0349">Heme</keyword>
<proteinExistence type="inferred from homology"/>
<evidence type="ECO:0000256" key="1">
    <source>
        <dbReference type="ARBA" id="ARBA00001971"/>
    </source>
</evidence>
<evidence type="ECO:0000256" key="2">
    <source>
        <dbReference type="ARBA" id="ARBA00004174"/>
    </source>
</evidence>
<organism evidence="14 15">
    <name type="scientific">Anopheles maculatus</name>
    <dbReference type="NCBI Taxonomy" id="74869"/>
    <lineage>
        <taxon>Eukaryota</taxon>
        <taxon>Metazoa</taxon>
        <taxon>Ecdysozoa</taxon>
        <taxon>Arthropoda</taxon>
        <taxon>Hexapoda</taxon>
        <taxon>Insecta</taxon>
        <taxon>Pterygota</taxon>
        <taxon>Neoptera</taxon>
        <taxon>Endopterygota</taxon>
        <taxon>Diptera</taxon>
        <taxon>Nematocera</taxon>
        <taxon>Culicoidea</taxon>
        <taxon>Culicidae</taxon>
        <taxon>Anophelinae</taxon>
        <taxon>Anopheles</taxon>
        <taxon>Anopheles maculatus group</taxon>
    </lineage>
</organism>
<dbReference type="EnsemblMetazoa" id="AMAM016168-RA">
    <property type="protein sequence ID" value="AMAM016168-PA"/>
    <property type="gene ID" value="AMAM016168"/>
</dbReference>
<keyword evidence="9" id="KW-0560">Oxidoreductase</keyword>
<evidence type="ECO:0008006" key="16">
    <source>
        <dbReference type="Google" id="ProtNLM"/>
    </source>
</evidence>
<evidence type="ECO:0000256" key="10">
    <source>
        <dbReference type="ARBA" id="ARBA00023004"/>
    </source>
</evidence>
<reference evidence="15" key="1">
    <citation type="submission" date="2013-09" db="EMBL/GenBank/DDBJ databases">
        <title>The Genome Sequence of Anopheles maculatus species B.</title>
        <authorList>
            <consortium name="The Broad Institute Genomics Platform"/>
            <person name="Neafsey D.E."/>
            <person name="Besansky N."/>
            <person name="Howell P."/>
            <person name="Walton C."/>
            <person name="Young S.K."/>
            <person name="Zeng Q."/>
            <person name="Gargeya S."/>
            <person name="Fitzgerald M."/>
            <person name="Haas B."/>
            <person name="Abouelleil A."/>
            <person name="Allen A.W."/>
            <person name="Alvarado L."/>
            <person name="Arachchi H.M."/>
            <person name="Berlin A.M."/>
            <person name="Chapman S.B."/>
            <person name="Gainer-Dewar J."/>
            <person name="Goldberg J."/>
            <person name="Griggs A."/>
            <person name="Gujja S."/>
            <person name="Hansen M."/>
            <person name="Howarth C."/>
            <person name="Imamovic A."/>
            <person name="Ireland A."/>
            <person name="Larimer J."/>
            <person name="McCowan C."/>
            <person name="Murphy C."/>
            <person name="Pearson M."/>
            <person name="Poon T.W."/>
            <person name="Priest M."/>
            <person name="Roberts A."/>
            <person name="Saif S."/>
            <person name="Shea T."/>
            <person name="Sisk P."/>
            <person name="Sykes S."/>
            <person name="Wortman J."/>
            <person name="Nusbaum C."/>
            <person name="Birren B."/>
        </authorList>
    </citation>
    <scope>NUCLEOTIDE SEQUENCE [LARGE SCALE GENOMIC DNA]</scope>
    <source>
        <strain evidence="15">maculatus3</strain>
    </source>
</reference>
<keyword evidence="10" id="KW-0408">Iron</keyword>
<dbReference type="VEuPathDB" id="VectorBase:AMAM016168"/>
<evidence type="ECO:0000256" key="7">
    <source>
        <dbReference type="ARBA" id="ARBA00022824"/>
    </source>
</evidence>
<evidence type="ECO:0000256" key="11">
    <source>
        <dbReference type="ARBA" id="ARBA00023033"/>
    </source>
</evidence>
<comment type="similarity">
    <text evidence="4">Belongs to the cytochrome P450 family.</text>
</comment>
<dbReference type="PANTHER" id="PTHR24292:SF45">
    <property type="entry name" value="CYTOCHROME P450 6G1-RELATED"/>
    <property type="match status" value="1"/>
</dbReference>
<name>A0A182SYS9_9DIPT</name>
<keyword evidence="15" id="KW-1185">Reference proteome</keyword>
<evidence type="ECO:0000256" key="9">
    <source>
        <dbReference type="ARBA" id="ARBA00023002"/>
    </source>
</evidence>
<evidence type="ECO:0000256" key="12">
    <source>
        <dbReference type="ARBA" id="ARBA00023136"/>
    </source>
</evidence>
<accession>A0A182SYS9</accession>
<feature type="transmembrane region" description="Helical" evidence="13">
    <location>
        <begin position="12"/>
        <end position="29"/>
    </location>
</feature>
<keyword evidence="6" id="KW-0479">Metal-binding</keyword>
<evidence type="ECO:0000256" key="13">
    <source>
        <dbReference type="SAM" id="Phobius"/>
    </source>
</evidence>
<dbReference type="GO" id="GO:0004497">
    <property type="term" value="F:monooxygenase activity"/>
    <property type="evidence" value="ECO:0007669"/>
    <property type="project" value="UniProtKB-KW"/>
</dbReference>
<evidence type="ECO:0000313" key="15">
    <source>
        <dbReference type="Proteomes" id="UP000075901"/>
    </source>
</evidence>
<dbReference type="PANTHER" id="PTHR24292">
    <property type="entry name" value="CYTOCHROME P450"/>
    <property type="match status" value="1"/>
</dbReference>
<keyword evidence="8" id="KW-0492">Microsome</keyword>
<dbReference type="GO" id="GO:0005789">
    <property type="term" value="C:endoplasmic reticulum membrane"/>
    <property type="evidence" value="ECO:0007669"/>
    <property type="project" value="UniProtKB-SubCell"/>
</dbReference>
<dbReference type="SUPFAM" id="SSF48264">
    <property type="entry name" value="Cytochrome P450"/>
    <property type="match status" value="1"/>
</dbReference>
<protein>
    <recommendedName>
        <fullName evidence="16">Cytochrome P450</fullName>
    </recommendedName>
</protein>
<dbReference type="InterPro" id="IPR050476">
    <property type="entry name" value="Insect_CytP450_Detox"/>
</dbReference>